<organism evidence="1 2">
    <name type="scientific">Comamonas piscis</name>
    <dbReference type="NCBI Taxonomy" id="1562974"/>
    <lineage>
        <taxon>Bacteria</taxon>
        <taxon>Pseudomonadati</taxon>
        <taxon>Pseudomonadota</taxon>
        <taxon>Betaproteobacteria</taxon>
        <taxon>Burkholderiales</taxon>
        <taxon>Comamonadaceae</taxon>
        <taxon>Comamonas</taxon>
    </lineage>
</organism>
<dbReference type="EMBL" id="CP058554">
    <property type="protein sequence ID" value="QMV73583.1"/>
    <property type="molecule type" value="Genomic_DNA"/>
</dbReference>
<evidence type="ECO:0000313" key="1">
    <source>
        <dbReference type="EMBL" id="QMV73583.1"/>
    </source>
</evidence>
<dbReference type="RefSeq" id="WP_182322413.1">
    <property type="nucleotide sequence ID" value="NZ_CP058554.1"/>
</dbReference>
<dbReference type="Proteomes" id="UP000515240">
    <property type="component" value="Chromosome"/>
</dbReference>
<protein>
    <submittedName>
        <fullName evidence="1">Phage major capsid protein, P2 family</fullName>
    </submittedName>
</protein>
<gene>
    <name evidence="1" type="ORF">HS961_12515</name>
</gene>
<dbReference type="Pfam" id="PF05125">
    <property type="entry name" value="Phage_cap_P2"/>
    <property type="match status" value="1"/>
</dbReference>
<name>A0A7G5EHV8_9BURK</name>
<sequence length="343" mass="37425">MRNETRLKYTAYVAHQAALSNVESAAVKFAIAPSVQQTLEQRIQESSSFLGKINIAPVDEMMGERLGLGVNGPIASRTDTSGNDERKPTDVSDMNSHKYMAVQTNYDTAIRYAKLDMWAKFPNFQKLLSGAIIQQCALDRIMIGFNGISAAANTNRAANPLLQDVNKGWLQDLRENRPEGVMKAGQTAGKVKIGMDAAGQKLADADYASLDGLVYDARHALISPIFSEGADLVAIVGRDLMHDKLFPIVDGQSAPTEMIAGSLVVSQKRLGGLQAVTVPFFPPNAVLITSLDNLSIYYQASARRRMVKDQPEKDRIATFESSNDAFVIENLEKACLVENIELA</sequence>
<accession>A0A7G5EHV8</accession>
<dbReference type="AlphaFoldDB" id="A0A7G5EHV8"/>
<proteinExistence type="predicted"/>
<dbReference type="KEGG" id="cpis:HS961_12515"/>
<reference evidence="1 2" key="1">
    <citation type="journal article" date="2020" name="G3 (Bethesda)">
        <title>CeMbio - The Caenorhabditis elegans Microbiome Resource.</title>
        <authorList>
            <person name="Dirksen P."/>
            <person name="Assie A."/>
            <person name="Zimmermann J."/>
            <person name="Zhang F."/>
            <person name="Tietje A.M."/>
            <person name="Marsh S.A."/>
            <person name="Felix M.A."/>
            <person name="Shapira M."/>
            <person name="Kaleta C."/>
            <person name="Schulenburg H."/>
            <person name="Samuel B."/>
        </authorList>
    </citation>
    <scope>NUCLEOTIDE SEQUENCE [LARGE SCALE GENOMIC DNA]</scope>
    <source>
        <strain evidence="1 2">BIGb0172</strain>
    </source>
</reference>
<dbReference type="InterPro" id="IPR006441">
    <property type="entry name" value="Phage_P2_GpN"/>
</dbReference>
<dbReference type="NCBIfam" id="TIGR01551">
    <property type="entry name" value="major_capsid_P2"/>
    <property type="match status" value="1"/>
</dbReference>
<evidence type="ECO:0000313" key="2">
    <source>
        <dbReference type="Proteomes" id="UP000515240"/>
    </source>
</evidence>
<keyword evidence="2" id="KW-1185">Reference proteome</keyword>